<proteinExistence type="predicted"/>
<sequence length="87" mass="9416">MVVNQDLRICRRAIGGSVGIFRHGNVVTPANAVLDRRIDAVVGGAAADDKLANALLTQQRLKRGVIEGITGGFSDVKRVSRLMEFRQ</sequence>
<evidence type="ECO:0000313" key="2">
    <source>
        <dbReference type="Proteomes" id="UP000255163"/>
    </source>
</evidence>
<accession>A0A376F3M7</accession>
<name>A0A376F3M7_ENTAS</name>
<evidence type="ECO:0000313" key="1">
    <source>
        <dbReference type="EMBL" id="STD18040.1"/>
    </source>
</evidence>
<dbReference type="EMBL" id="UFYI01000007">
    <property type="protein sequence ID" value="STD18040.1"/>
    <property type="molecule type" value="Genomic_DNA"/>
</dbReference>
<protein>
    <submittedName>
        <fullName evidence="1">Uncharacterized protein</fullName>
    </submittedName>
</protein>
<gene>
    <name evidence="1" type="ORF">NCTC12123_00202</name>
</gene>
<dbReference type="Proteomes" id="UP000255163">
    <property type="component" value="Unassembled WGS sequence"/>
</dbReference>
<reference evidence="1 2" key="1">
    <citation type="submission" date="2018-06" db="EMBL/GenBank/DDBJ databases">
        <authorList>
            <consortium name="Pathogen Informatics"/>
            <person name="Doyle S."/>
        </authorList>
    </citation>
    <scope>NUCLEOTIDE SEQUENCE [LARGE SCALE GENOMIC DNA]</scope>
    <source>
        <strain evidence="1 2">NCTC12123</strain>
    </source>
</reference>
<organism evidence="1 2">
    <name type="scientific">Enterobacter asburiae</name>
    <dbReference type="NCBI Taxonomy" id="61645"/>
    <lineage>
        <taxon>Bacteria</taxon>
        <taxon>Pseudomonadati</taxon>
        <taxon>Pseudomonadota</taxon>
        <taxon>Gammaproteobacteria</taxon>
        <taxon>Enterobacterales</taxon>
        <taxon>Enterobacteriaceae</taxon>
        <taxon>Enterobacter</taxon>
        <taxon>Enterobacter cloacae complex</taxon>
    </lineage>
</organism>
<dbReference type="AlphaFoldDB" id="A0A376F3M7"/>